<evidence type="ECO:0000256" key="3">
    <source>
        <dbReference type="PROSITE-ProRule" id="PRU00023"/>
    </source>
</evidence>
<dbReference type="Gene3D" id="1.25.40.20">
    <property type="entry name" value="Ankyrin repeat-containing domain"/>
    <property type="match status" value="2"/>
</dbReference>
<evidence type="ECO:0000313" key="7">
    <source>
        <dbReference type="EMBL" id="ETV89414.1"/>
    </source>
</evidence>
<feature type="region of interest" description="Disordered" evidence="5">
    <location>
        <begin position="97"/>
        <end position="126"/>
    </location>
</feature>
<feature type="repeat" description="ANK" evidence="3">
    <location>
        <begin position="420"/>
        <end position="452"/>
    </location>
</feature>
<evidence type="ECO:0000256" key="4">
    <source>
        <dbReference type="SAM" id="Coils"/>
    </source>
</evidence>
<sequence length="1075" mass="116989">MELAGPAPNKDDTEKDGNGSLSSPNPSMATTLSIVFAAPKVVVSEPRELVTTGDEVASAAVDKPLPEETEVTVMSQSPVNAEDTPLQLALQFESSYELERSGHQAPPIVEPRSLTKEAPTTPVKPAMGDLLALDNVNIELPPPVPVPLLPGYSTPTLDSLAESSNPLPVASPFRLDLQDIAMSPQDHKLASSSSFASSGRKSAPVARLTLDATASSATPRQKLSPLHVEVPASPRRSSKTSMASPPQPISVPPSEDVASDWMVCRTDAGDIYYYNVKRQESQWTTPQPLEIQDHPPPPPPLHAPIDYEADCLHVAVSNGDLVRVQDLLAAGIATDGLDDDGRTPLWYALEHLEIAVLLLNQGHSSKHQIVAPDMYGTTLLHVVTRQRNIEMLTLLLLQADPSDESAPFSEPMDVDARDSHQQTALHVAATFGFRKCVEMLLAHGASPAVLDENSQTPIMLATLGGHVGSVQLLQVALSALLKQTEVAVQSEPVPDATRVHQLQEQVAASAKALEENQRANDALRLEVDTYRYNLSVQLREKEALETAYRIANSRLAMLEALAKRTKEDHDHEKLLWQQKEAGYVEAHRHSMEATKSLQHDVDALLSTHFPSPHLKSSTPRSSPVPTPSKDTSPGKRSRLPSSNAVTEDISYEHAWALDHHDTDPMDGHQALYHEHHQLDQHQLYPTHDFTPNQHTSPPRPSAARVDAVWAQFFTNAAAAASTKMDDEPSDRGLMQAVLDADMDDVQARLTNGETPNMRDSLRRTSLHLATDRGDTAMLALLCDFLGDIEARDAKGNTPLHIACFRGHVGCVKFLLESASEVHVVNADGESVVHAAASGGSLPCLRLVLEYGASPLDRNHDGETAYDMLLELDGPVAPLLDCLQEAMAPPPKHTKKTFRGTPVPPAQYTSVEDDIDEFVSPPSSPLPQLPPHEVHIYDHEDDVVHGDLQHRGMTPDGWGGWIRGTASSMFGLARVKPEHHEREEAATSPLKPPTDAEVLTTTKYHELVPPAHVTEAMQSSKFATPAATLLELPQDVAHAMRATKSAPNRYAMAAGHHPKSMQRSMSRYVDTFNPTE</sequence>
<evidence type="ECO:0000256" key="5">
    <source>
        <dbReference type="SAM" id="MobiDB-lite"/>
    </source>
</evidence>
<dbReference type="Pfam" id="PF12796">
    <property type="entry name" value="Ank_2"/>
    <property type="match status" value="3"/>
</dbReference>
<feature type="domain" description="WW" evidence="6">
    <location>
        <begin position="255"/>
        <end position="288"/>
    </location>
</feature>
<dbReference type="PANTHER" id="PTHR24171:SF9">
    <property type="entry name" value="ANKYRIN REPEAT DOMAIN-CONTAINING PROTEIN 39"/>
    <property type="match status" value="1"/>
</dbReference>
<dbReference type="CDD" id="cd00201">
    <property type="entry name" value="WW"/>
    <property type="match status" value="1"/>
</dbReference>
<feature type="region of interest" description="Disordered" evidence="5">
    <location>
        <begin position="1"/>
        <end position="28"/>
    </location>
</feature>
<protein>
    <recommendedName>
        <fullName evidence="6">WW domain-containing protein</fullName>
    </recommendedName>
</protein>
<feature type="region of interest" description="Disordered" evidence="5">
    <location>
        <begin position="63"/>
        <end position="83"/>
    </location>
</feature>
<dbReference type="PROSITE" id="PS50020">
    <property type="entry name" value="WW_DOMAIN_2"/>
    <property type="match status" value="1"/>
</dbReference>
<evidence type="ECO:0000259" key="6">
    <source>
        <dbReference type="PROSITE" id="PS50020"/>
    </source>
</evidence>
<dbReference type="AlphaFoldDB" id="W4HDL6"/>
<dbReference type="PROSITE" id="PS50297">
    <property type="entry name" value="ANK_REP_REGION"/>
    <property type="match status" value="3"/>
</dbReference>
<organism evidence="7">
    <name type="scientific">Aphanomyces astaci</name>
    <name type="common">Crayfish plague agent</name>
    <dbReference type="NCBI Taxonomy" id="112090"/>
    <lineage>
        <taxon>Eukaryota</taxon>
        <taxon>Sar</taxon>
        <taxon>Stramenopiles</taxon>
        <taxon>Oomycota</taxon>
        <taxon>Saprolegniomycetes</taxon>
        <taxon>Saprolegniales</taxon>
        <taxon>Verrucalvaceae</taxon>
        <taxon>Aphanomyces</taxon>
    </lineage>
</organism>
<dbReference type="SMART" id="SM00456">
    <property type="entry name" value="WW"/>
    <property type="match status" value="1"/>
</dbReference>
<dbReference type="GeneID" id="20802701"/>
<dbReference type="PROSITE" id="PS50088">
    <property type="entry name" value="ANK_REPEAT"/>
    <property type="match status" value="3"/>
</dbReference>
<dbReference type="RefSeq" id="XP_009821814.1">
    <property type="nucleotide sequence ID" value="XM_009823512.1"/>
</dbReference>
<dbReference type="EMBL" id="KI913114">
    <property type="protein sequence ID" value="ETV89414.1"/>
    <property type="molecule type" value="Genomic_DNA"/>
</dbReference>
<dbReference type="InterPro" id="IPR036020">
    <property type="entry name" value="WW_dom_sf"/>
</dbReference>
<dbReference type="OrthoDB" id="75503at2759"/>
<evidence type="ECO:0000256" key="1">
    <source>
        <dbReference type="ARBA" id="ARBA00022737"/>
    </source>
</evidence>
<dbReference type="InterPro" id="IPR001202">
    <property type="entry name" value="WW_dom"/>
</dbReference>
<dbReference type="Gene3D" id="2.20.70.10">
    <property type="match status" value="1"/>
</dbReference>
<keyword evidence="4" id="KW-0175">Coiled coil</keyword>
<name>W4HDL6_APHAT</name>
<evidence type="ECO:0000256" key="2">
    <source>
        <dbReference type="ARBA" id="ARBA00023043"/>
    </source>
</evidence>
<dbReference type="SMART" id="SM00248">
    <property type="entry name" value="ANK"/>
    <property type="match status" value="8"/>
</dbReference>
<keyword evidence="2 3" id="KW-0040">ANK repeat</keyword>
<proteinExistence type="predicted"/>
<feature type="region of interest" description="Disordered" evidence="5">
    <location>
        <begin position="214"/>
        <end position="255"/>
    </location>
</feature>
<reference evidence="7" key="1">
    <citation type="submission" date="2013-12" db="EMBL/GenBank/DDBJ databases">
        <title>The Genome Sequence of Aphanomyces astaci APO3.</title>
        <authorList>
            <consortium name="The Broad Institute Genomics Platform"/>
            <person name="Russ C."/>
            <person name="Tyler B."/>
            <person name="van West P."/>
            <person name="Dieguez-Uribeondo J."/>
            <person name="Young S.K."/>
            <person name="Zeng Q."/>
            <person name="Gargeya S."/>
            <person name="Fitzgerald M."/>
            <person name="Abouelleil A."/>
            <person name="Alvarado L."/>
            <person name="Chapman S.B."/>
            <person name="Gainer-Dewar J."/>
            <person name="Goldberg J."/>
            <person name="Griggs A."/>
            <person name="Gujja S."/>
            <person name="Hansen M."/>
            <person name="Howarth C."/>
            <person name="Imamovic A."/>
            <person name="Ireland A."/>
            <person name="Larimer J."/>
            <person name="McCowan C."/>
            <person name="Murphy C."/>
            <person name="Pearson M."/>
            <person name="Poon T.W."/>
            <person name="Priest M."/>
            <person name="Roberts A."/>
            <person name="Saif S."/>
            <person name="Shea T."/>
            <person name="Sykes S."/>
            <person name="Wortman J."/>
            <person name="Nusbaum C."/>
            <person name="Birren B."/>
        </authorList>
    </citation>
    <scope>NUCLEOTIDE SEQUENCE [LARGE SCALE GENOMIC DNA]</scope>
    <source>
        <strain evidence="7">APO3</strain>
    </source>
</reference>
<dbReference type="InterPro" id="IPR002110">
    <property type="entry name" value="Ankyrin_rpt"/>
</dbReference>
<feature type="coiled-coil region" evidence="4">
    <location>
        <begin position="499"/>
        <end position="561"/>
    </location>
</feature>
<dbReference type="SUPFAM" id="SSF48403">
    <property type="entry name" value="Ankyrin repeat"/>
    <property type="match status" value="2"/>
</dbReference>
<gene>
    <name evidence="7" type="ORF">H257_00705</name>
</gene>
<dbReference type="PROSITE" id="PS01159">
    <property type="entry name" value="WW_DOMAIN_1"/>
    <property type="match status" value="1"/>
</dbReference>
<dbReference type="VEuPathDB" id="FungiDB:H257_00705"/>
<accession>W4HDL6</accession>
<dbReference type="PANTHER" id="PTHR24171">
    <property type="entry name" value="ANKYRIN REPEAT DOMAIN-CONTAINING PROTEIN 39-RELATED"/>
    <property type="match status" value="1"/>
</dbReference>
<keyword evidence="1" id="KW-0677">Repeat</keyword>
<feature type="region of interest" description="Disordered" evidence="5">
    <location>
        <begin position="607"/>
        <end position="645"/>
    </location>
</feature>
<feature type="compositionally biased region" description="Polar residues" evidence="5">
    <location>
        <begin position="19"/>
        <end position="28"/>
    </location>
</feature>
<dbReference type="STRING" id="112090.W4HDL6"/>
<dbReference type="InterPro" id="IPR036770">
    <property type="entry name" value="Ankyrin_rpt-contain_sf"/>
</dbReference>
<dbReference type="SUPFAM" id="SSF51045">
    <property type="entry name" value="WW domain"/>
    <property type="match status" value="1"/>
</dbReference>
<feature type="repeat" description="ANK" evidence="3">
    <location>
        <begin position="794"/>
        <end position="826"/>
    </location>
</feature>
<feature type="repeat" description="ANK" evidence="3">
    <location>
        <begin position="827"/>
        <end position="859"/>
    </location>
</feature>